<dbReference type="EMBL" id="CM037618">
    <property type="protein sequence ID" value="KAH7998817.1"/>
    <property type="molecule type" value="Genomic_DNA"/>
</dbReference>
<protein>
    <submittedName>
        <fullName evidence="1">Uncharacterized protein</fullName>
    </submittedName>
</protein>
<comment type="caution">
    <text evidence="1">The sequence shown here is derived from an EMBL/GenBank/DDBJ whole genome shotgun (WGS) entry which is preliminary data.</text>
</comment>
<name>A0ACB8F194_9SAUR</name>
<gene>
    <name evidence="1" type="ORF">K3G42_001149</name>
</gene>
<dbReference type="Proteomes" id="UP000827872">
    <property type="component" value="Linkage Group LG05"/>
</dbReference>
<proteinExistence type="predicted"/>
<accession>A0ACB8F194</accession>
<evidence type="ECO:0000313" key="2">
    <source>
        <dbReference type="Proteomes" id="UP000827872"/>
    </source>
</evidence>
<evidence type="ECO:0000313" key="1">
    <source>
        <dbReference type="EMBL" id="KAH7998817.1"/>
    </source>
</evidence>
<reference evidence="1" key="1">
    <citation type="submission" date="2021-08" db="EMBL/GenBank/DDBJ databases">
        <title>The first chromosome-level gecko genome reveals the dynamic sex chromosomes of Neotropical dwarf geckos (Sphaerodactylidae: Sphaerodactylus).</title>
        <authorList>
            <person name="Pinto B.J."/>
            <person name="Keating S.E."/>
            <person name="Gamble T."/>
        </authorList>
    </citation>
    <scope>NUCLEOTIDE SEQUENCE</scope>
    <source>
        <strain evidence="1">TG3544</strain>
    </source>
</reference>
<organism evidence="1 2">
    <name type="scientific">Sphaerodactylus townsendi</name>
    <dbReference type="NCBI Taxonomy" id="933632"/>
    <lineage>
        <taxon>Eukaryota</taxon>
        <taxon>Metazoa</taxon>
        <taxon>Chordata</taxon>
        <taxon>Craniata</taxon>
        <taxon>Vertebrata</taxon>
        <taxon>Euteleostomi</taxon>
        <taxon>Lepidosauria</taxon>
        <taxon>Squamata</taxon>
        <taxon>Bifurcata</taxon>
        <taxon>Gekkota</taxon>
        <taxon>Sphaerodactylidae</taxon>
        <taxon>Sphaerodactylus</taxon>
    </lineage>
</organism>
<keyword evidence="2" id="KW-1185">Reference proteome</keyword>
<sequence length="359" mass="39323">MSFFNIPLLEETQSPVDHTGYLGVQRLGLSPSTLSYCPSSQKAFPSGTRQRPARMPATLNSQKRDPIIWTDLIFCIPTHVPQAKAPKKAAKCHPSATSELQPHGSGGQLGKKEWQMRPLHRHISSVPDEEAVAAKEPPLPPAHPVNSPSPPGNLASQEKHRVKRILVDLTSILEDVMDPSEEEPEERGLQNVAQPPLDPGDSSSEILDPSQEAEKRDLTNDERPSSNARDPSHEDHETETTTLGSEDGPSDQDILTPLSVDECTARTLEGILLPSDEPDQRTPRSFLEITAQQQGLPETDSTTELAGPTPPSPDVQLPTQLLLQRLQETTTSKNHLLIMQVLSSLREELLAQRPDSSEG</sequence>